<dbReference type="EMBL" id="SPNW01000035">
    <property type="protein sequence ID" value="TIA88677.1"/>
    <property type="molecule type" value="Genomic_DNA"/>
</dbReference>
<proteinExistence type="predicted"/>
<name>A0A4T0FJI8_9BASI</name>
<organism evidence="3 4">
    <name type="scientific">Wallemia hederae</name>
    <dbReference type="NCBI Taxonomy" id="1540922"/>
    <lineage>
        <taxon>Eukaryota</taxon>
        <taxon>Fungi</taxon>
        <taxon>Dikarya</taxon>
        <taxon>Basidiomycota</taxon>
        <taxon>Wallemiomycotina</taxon>
        <taxon>Wallemiomycetes</taxon>
        <taxon>Wallemiales</taxon>
        <taxon>Wallemiaceae</taxon>
        <taxon>Wallemia</taxon>
    </lineage>
</organism>
<protein>
    <recommendedName>
        <fullName evidence="2">Oxo-4-hydroxy-4-carboxy-5-ureidoimidazoline decarboxylase domain-containing protein</fullName>
    </recommendedName>
</protein>
<evidence type="ECO:0000313" key="3">
    <source>
        <dbReference type="EMBL" id="TIA88677.1"/>
    </source>
</evidence>
<keyword evidence="4" id="KW-1185">Reference proteome</keyword>
<dbReference type="OrthoDB" id="5398391at2759"/>
<dbReference type="InterPro" id="IPR036778">
    <property type="entry name" value="OHCU_decarboxylase_sf"/>
</dbReference>
<dbReference type="PANTHER" id="PTHR37987">
    <property type="entry name" value="CHROMOSOME 9, WHOLE GENOME SHOTGUN SEQUENCE"/>
    <property type="match status" value="1"/>
</dbReference>
<dbReference type="GO" id="GO:0006144">
    <property type="term" value="P:purine nucleobase metabolic process"/>
    <property type="evidence" value="ECO:0007669"/>
    <property type="project" value="UniProtKB-KW"/>
</dbReference>
<dbReference type="InterPro" id="IPR018020">
    <property type="entry name" value="OHCU_decarboxylase"/>
</dbReference>
<dbReference type="Proteomes" id="UP000310189">
    <property type="component" value="Unassembled WGS sequence"/>
</dbReference>
<gene>
    <name evidence="3" type="ORF">E3P99_02455</name>
</gene>
<keyword evidence="1" id="KW-0659">Purine metabolism</keyword>
<sequence length="180" mass="20246">MITFAELKELHGGSREQHLFEFLSTVLEPSPPLKTLLVPQLSRDLTGSSYIECLDAARDIVDAWNVEDKAIFVNSHPRIGQVSGLSALSAAEQAAKRTPEDVLQRLSELNQAYEEKYPKLRFITFVNGRTRAEIIPELDHLLSLADGIQEFGSEAWKKELQRDLEAIWLIAKARTQAGNF</sequence>
<comment type="caution">
    <text evidence="3">The sequence shown here is derived from an EMBL/GenBank/DDBJ whole genome shotgun (WGS) entry which is preliminary data.</text>
</comment>
<accession>A0A4T0FJI8</accession>
<evidence type="ECO:0000256" key="1">
    <source>
        <dbReference type="ARBA" id="ARBA00022631"/>
    </source>
</evidence>
<feature type="domain" description="Oxo-4-hydroxy-4-carboxy-5-ureidoimidazoline decarboxylase" evidence="2">
    <location>
        <begin position="17"/>
        <end position="174"/>
    </location>
</feature>
<evidence type="ECO:0000259" key="2">
    <source>
        <dbReference type="Pfam" id="PF09349"/>
    </source>
</evidence>
<evidence type="ECO:0000313" key="4">
    <source>
        <dbReference type="Proteomes" id="UP000310189"/>
    </source>
</evidence>
<dbReference type="Pfam" id="PF09349">
    <property type="entry name" value="OHCU_decarbox"/>
    <property type="match status" value="1"/>
</dbReference>
<dbReference type="SUPFAM" id="SSF158694">
    <property type="entry name" value="UraD-Like"/>
    <property type="match status" value="1"/>
</dbReference>
<dbReference type="PANTHER" id="PTHR37987:SF1">
    <property type="entry name" value="OXO-4-HYDROXY-4-CARBOXY-5-UREIDOIMIDAZOLINE DECARBOXYLASE DOMAIN-CONTAINING PROTEIN"/>
    <property type="match status" value="1"/>
</dbReference>
<dbReference type="AlphaFoldDB" id="A0A4T0FJI8"/>
<reference evidence="3 4" key="1">
    <citation type="submission" date="2019-03" db="EMBL/GenBank/DDBJ databases">
        <title>Sequencing 23 genomes of Wallemia ichthyophaga.</title>
        <authorList>
            <person name="Gostincar C."/>
        </authorList>
    </citation>
    <scope>NUCLEOTIDE SEQUENCE [LARGE SCALE GENOMIC DNA]</scope>
    <source>
        <strain evidence="3 4">EXF-5753</strain>
    </source>
</reference>
<dbReference type="Gene3D" id="1.10.3330.10">
    <property type="entry name" value="Oxo-4-hydroxy-4-carboxy-5-ureidoimidazoline decarboxylase"/>
    <property type="match status" value="1"/>
</dbReference>